<keyword evidence="4 5" id="KW-0234">DNA repair</keyword>
<gene>
    <name evidence="6" type="ORF">ACFQVD_14465</name>
</gene>
<dbReference type="Pfam" id="PF02245">
    <property type="entry name" value="Pur_DNA_glyco"/>
    <property type="match status" value="1"/>
</dbReference>
<keyword evidence="7" id="KW-1185">Reference proteome</keyword>
<comment type="caution">
    <text evidence="6">The sequence shown here is derived from an EMBL/GenBank/DDBJ whole genome shotgun (WGS) entry which is preliminary data.</text>
</comment>
<evidence type="ECO:0000256" key="1">
    <source>
        <dbReference type="ARBA" id="ARBA00009232"/>
    </source>
</evidence>
<dbReference type="CDD" id="cd00540">
    <property type="entry name" value="AAG"/>
    <property type="match status" value="1"/>
</dbReference>
<reference evidence="7" key="1">
    <citation type="journal article" date="2019" name="Int. J. Syst. Evol. Microbiol.">
        <title>The Global Catalogue of Microorganisms (GCM) 10K type strain sequencing project: providing services to taxonomists for standard genome sequencing and annotation.</title>
        <authorList>
            <consortium name="The Broad Institute Genomics Platform"/>
            <consortium name="The Broad Institute Genome Sequencing Center for Infectious Disease"/>
            <person name="Wu L."/>
            <person name="Ma J."/>
        </authorList>
    </citation>
    <scope>NUCLEOTIDE SEQUENCE [LARGE SCALE GENOMIC DNA]</scope>
    <source>
        <strain evidence="7">JCM 10083</strain>
    </source>
</reference>
<dbReference type="SUPFAM" id="SSF50486">
    <property type="entry name" value="FMT C-terminal domain-like"/>
    <property type="match status" value="1"/>
</dbReference>
<name>A0ABW2SY89_9ACTN</name>
<evidence type="ECO:0000256" key="4">
    <source>
        <dbReference type="ARBA" id="ARBA00023204"/>
    </source>
</evidence>
<evidence type="ECO:0000256" key="5">
    <source>
        <dbReference type="HAMAP-Rule" id="MF_00527"/>
    </source>
</evidence>
<evidence type="ECO:0000256" key="2">
    <source>
        <dbReference type="ARBA" id="ARBA00022763"/>
    </source>
</evidence>
<keyword evidence="2 5" id="KW-0227">DNA damage</keyword>
<protein>
    <recommendedName>
        <fullName evidence="5">Putative 3-methyladenine DNA glycosylase</fullName>
        <ecNumber evidence="5">3.2.2.-</ecNumber>
    </recommendedName>
</protein>
<dbReference type="InterPro" id="IPR003180">
    <property type="entry name" value="MPG"/>
</dbReference>
<evidence type="ECO:0000256" key="3">
    <source>
        <dbReference type="ARBA" id="ARBA00022801"/>
    </source>
</evidence>
<dbReference type="GO" id="GO:0016798">
    <property type="term" value="F:hydrolase activity, acting on glycosyl bonds"/>
    <property type="evidence" value="ECO:0007669"/>
    <property type="project" value="UniProtKB-KW"/>
</dbReference>
<organism evidence="6 7">
    <name type="scientific">Streptosporangium amethystogenes subsp. fukuiense</name>
    <dbReference type="NCBI Taxonomy" id="698418"/>
    <lineage>
        <taxon>Bacteria</taxon>
        <taxon>Bacillati</taxon>
        <taxon>Actinomycetota</taxon>
        <taxon>Actinomycetes</taxon>
        <taxon>Streptosporangiales</taxon>
        <taxon>Streptosporangiaceae</taxon>
        <taxon>Streptosporangium</taxon>
    </lineage>
</organism>
<evidence type="ECO:0000313" key="7">
    <source>
        <dbReference type="Proteomes" id="UP001596514"/>
    </source>
</evidence>
<dbReference type="NCBIfam" id="NF002003">
    <property type="entry name" value="PRK00802.1-3"/>
    <property type="match status" value="1"/>
</dbReference>
<accession>A0ABW2SY89</accession>
<keyword evidence="6" id="KW-0326">Glycosidase</keyword>
<keyword evidence="3 5" id="KW-0378">Hydrolase</keyword>
<evidence type="ECO:0000313" key="6">
    <source>
        <dbReference type="EMBL" id="MFC7601300.1"/>
    </source>
</evidence>
<sequence length="216" mass="23152">MPVEEHDGHSLAAPAPLARDFFDRPAHEIAPDLLGRVLVHGPVALRLTEVEAYGVPGEDPASHTYRGRTPRNAVMFGPPGHLYVYFTYGMHFCVNLTCLPEGTGSGILLRAGEVISGAGTAMARRRAGSARAVREVDLARGPARLAVALGFTLEHNGLDVCVPGSLFVTEGDPVVAASIRSGPRTGVSSGKETPWRFWIDGDPTVSPHRPHVPRRR</sequence>
<proteinExistence type="inferred from homology"/>
<dbReference type="EMBL" id="JBHTEE010000001">
    <property type="protein sequence ID" value="MFC7601300.1"/>
    <property type="molecule type" value="Genomic_DNA"/>
</dbReference>
<dbReference type="HAMAP" id="MF_00527">
    <property type="entry name" value="3MGH"/>
    <property type="match status" value="1"/>
</dbReference>
<dbReference type="NCBIfam" id="TIGR00567">
    <property type="entry name" value="3mg"/>
    <property type="match status" value="1"/>
</dbReference>
<dbReference type="InterPro" id="IPR036995">
    <property type="entry name" value="MPG_sf"/>
</dbReference>
<dbReference type="PANTHER" id="PTHR10429:SF0">
    <property type="entry name" value="DNA-3-METHYLADENINE GLYCOSYLASE"/>
    <property type="match status" value="1"/>
</dbReference>
<comment type="similarity">
    <text evidence="1 5">Belongs to the DNA glycosylase MPG family.</text>
</comment>
<dbReference type="InterPro" id="IPR011034">
    <property type="entry name" value="Formyl_transferase-like_C_sf"/>
</dbReference>
<dbReference type="Gene3D" id="3.10.300.10">
    <property type="entry name" value="Methylpurine-DNA glycosylase (MPG)"/>
    <property type="match status" value="1"/>
</dbReference>
<dbReference type="PANTHER" id="PTHR10429">
    <property type="entry name" value="DNA-3-METHYLADENINE GLYCOSYLASE"/>
    <property type="match status" value="1"/>
</dbReference>
<dbReference type="Proteomes" id="UP001596514">
    <property type="component" value="Unassembled WGS sequence"/>
</dbReference>
<dbReference type="EC" id="3.2.2.-" evidence="5"/>
<dbReference type="RefSeq" id="WP_343966337.1">
    <property type="nucleotide sequence ID" value="NZ_BAAAGK010000041.1"/>
</dbReference>